<dbReference type="PANTHER" id="PTHR11610">
    <property type="entry name" value="LIPASE"/>
    <property type="match status" value="1"/>
</dbReference>
<gene>
    <name evidence="8" type="ORF">TPSB3V08_LOCUS9682</name>
</gene>
<evidence type="ECO:0000313" key="8">
    <source>
        <dbReference type="EMBL" id="CAD7414454.1"/>
    </source>
</evidence>
<organism evidence="8">
    <name type="scientific">Timema poppense</name>
    <name type="common">Walking stick</name>
    <dbReference type="NCBI Taxonomy" id="170557"/>
    <lineage>
        <taxon>Eukaryota</taxon>
        <taxon>Metazoa</taxon>
        <taxon>Ecdysozoa</taxon>
        <taxon>Arthropoda</taxon>
        <taxon>Hexapoda</taxon>
        <taxon>Insecta</taxon>
        <taxon>Pterygota</taxon>
        <taxon>Neoptera</taxon>
        <taxon>Polyneoptera</taxon>
        <taxon>Phasmatodea</taxon>
        <taxon>Timematodea</taxon>
        <taxon>Timematoidea</taxon>
        <taxon>Timematidae</taxon>
        <taxon>Timema</taxon>
    </lineage>
</organism>
<comment type="similarity">
    <text evidence="2 4">Belongs to the AB hydrolase superfamily. Lipase family.</text>
</comment>
<comment type="subcellular location">
    <subcellularLocation>
        <location evidence="1">Secreted</location>
    </subcellularLocation>
</comment>
<keyword evidence="3" id="KW-0964">Secreted</keyword>
<feature type="transmembrane region" description="Helical" evidence="6">
    <location>
        <begin position="12"/>
        <end position="34"/>
    </location>
</feature>
<dbReference type="SUPFAM" id="SSF53474">
    <property type="entry name" value="alpha/beta-Hydrolases"/>
    <property type="match status" value="1"/>
</dbReference>
<keyword evidence="6" id="KW-0472">Membrane</keyword>
<evidence type="ECO:0000256" key="4">
    <source>
        <dbReference type="RuleBase" id="RU004262"/>
    </source>
</evidence>
<accession>A0A7R9DGS1</accession>
<protein>
    <recommendedName>
        <fullName evidence="7">Lipase domain-containing protein</fullName>
    </recommendedName>
</protein>
<dbReference type="InterPro" id="IPR013818">
    <property type="entry name" value="Lipase"/>
</dbReference>
<sequence>MCRYHTMGRRIISAHILVIAIFASCAPGLSVGLLRDLAAGLKSVVSGRENTTRNVSVEDTPGERGHTDAGVDLSTVHDEDIVGVGDSGNNSNTYDGRVSHGDIMQGGDSDNNSNAHDEGVTPEDIVGVGNSGDISNTHNGSVTPKGMVKGVASVIKNVTQGARRGTKDIVRGATSVVKNVTEEATDAVEETVQSGVETVAPEGKCYDGLGCFPNTAPWWVLGRPLPNPQHPTEIDTRFYLYTRLGRYLVSVHKTSPSKFHLVGHSLGAHICSYAANNITGVARITALDPAQPLFEGFDNDVHIDPSDALFVEVLHTDAEPFLPFLGFGMIGAVGSTAFRTCTLESSQHVLYPVASVDVKGVKRNVSGTPPPPYFLGFVN</sequence>
<dbReference type="PROSITE" id="PS51257">
    <property type="entry name" value="PROKAR_LIPOPROTEIN"/>
    <property type="match status" value="1"/>
</dbReference>
<evidence type="ECO:0000256" key="1">
    <source>
        <dbReference type="ARBA" id="ARBA00004613"/>
    </source>
</evidence>
<name>A0A7R9DGS1_TIMPO</name>
<dbReference type="EMBL" id="OD007929">
    <property type="protein sequence ID" value="CAD7414454.1"/>
    <property type="molecule type" value="Genomic_DNA"/>
</dbReference>
<evidence type="ECO:0000256" key="5">
    <source>
        <dbReference type="SAM" id="MobiDB-lite"/>
    </source>
</evidence>
<dbReference type="GO" id="GO:0016298">
    <property type="term" value="F:lipase activity"/>
    <property type="evidence" value="ECO:0007669"/>
    <property type="project" value="InterPro"/>
</dbReference>
<dbReference type="GO" id="GO:0005615">
    <property type="term" value="C:extracellular space"/>
    <property type="evidence" value="ECO:0007669"/>
    <property type="project" value="TreeGrafter"/>
</dbReference>
<dbReference type="Gene3D" id="3.40.50.1820">
    <property type="entry name" value="alpha/beta hydrolase"/>
    <property type="match status" value="1"/>
</dbReference>
<feature type="domain" description="Lipase" evidence="7">
    <location>
        <begin position="250"/>
        <end position="336"/>
    </location>
</feature>
<dbReference type="Pfam" id="PF00151">
    <property type="entry name" value="Lipase"/>
    <property type="match status" value="1"/>
</dbReference>
<keyword evidence="6" id="KW-1133">Transmembrane helix</keyword>
<dbReference type="GO" id="GO:0016042">
    <property type="term" value="P:lipid catabolic process"/>
    <property type="evidence" value="ECO:0007669"/>
    <property type="project" value="TreeGrafter"/>
</dbReference>
<evidence type="ECO:0000256" key="6">
    <source>
        <dbReference type="SAM" id="Phobius"/>
    </source>
</evidence>
<feature type="compositionally biased region" description="Basic and acidic residues" evidence="5">
    <location>
        <begin position="61"/>
        <end position="70"/>
    </location>
</feature>
<evidence type="ECO:0000259" key="7">
    <source>
        <dbReference type="Pfam" id="PF00151"/>
    </source>
</evidence>
<proteinExistence type="inferred from homology"/>
<dbReference type="InterPro" id="IPR000734">
    <property type="entry name" value="TAG_lipase"/>
</dbReference>
<dbReference type="InterPro" id="IPR029058">
    <property type="entry name" value="AB_hydrolase_fold"/>
</dbReference>
<feature type="region of interest" description="Disordered" evidence="5">
    <location>
        <begin position="51"/>
        <end position="70"/>
    </location>
</feature>
<evidence type="ECO:0000256" key="2">
    <source>
        <dbReference type="ARBA" id="ARBA00010701"/>
    </source>
</evidence>
<dbReference type="AlphaFoldDB" id="A0A7R9DGS1"/>
<evidence type="ECO:0000256" key="3">
    <source>
        <dbReference type="ARBA" id="ARBA00022525"/>
    </source>
</evidence>
<reference evidence="8" key="1">
    <citation type="submission" date="2020-11" db="EMBL/GenBank/DDBJ databases">
        <authorList>
            <person name="Tran Van P."/>
        </authorList>
    </citation>
    <scope>NUCLEOTIDE SEQUENCE</scope>
</reference>
<keyword evidence="6" id="KW-0812">Transmembrane</keyword>